<dbReference type="InterPro" id="IPR001739">
    <property type="entry name" value="Methyl_CpG_DNA-bd"/>
</dbReference>
<organism evidence="8 9">
    <name type="scientific">Platanthera zijinensis</name>
    <dbReference type="NCBI Taxonomy" id="2320716"/>
    <lineage>
        <taxon>Eukaryota</taxon>
        <taxon>Viridiplantae</taxon>
        <taxon>Streptophyta</taxon>
        <taxon>Embryophyta</taxon>
        <taxon>Tracheophyta</taxon>
        <taxon>Spermatophyta</taxon>
        <taxon>Magnoliopsida</taxon>
        <taxon>Liliopsida</taxon>
        <taxon>Asparagales</taxon>
        <taxon>Orchidaceae</taxon>
        <taxon>Orchidoideae</taxon>
        <taxon>Orchideae</taxon>
        <taxon>Orchidinae</taxon>
        <taxon>Platanthera</taxon>
    </lineage>
</organism>
<feature type="compositionally biased region" description="Basic and acidic residues" evidence="6">
    <location>
        <begin position="265"/>
        <end position="280"/>
    </location>
</feature>
<feature type="region of interest" description="Disordered" evidence="6">
    <location>
        <begin position="59"/>
        <end position="443"/>
    </location>
</feature>
<evidence type="ECO:0000256" key="6">
    <source>
        <dbReference type="SAM" id="MobiDB-lite"/>
    </source>
</evidence>
<evidence type="ECO:0000256" key="3">
    <source>
        <dbReference type="ARBA" id="ARBA00023125"/>
    </source>
</evidence>
<evidence type="ECO:0000259" key="7">
    <source>
        <dbReference type="PROSITE" id="PS50982"/>
    </source>
</evidence>
<feature type="compositionally biased region" description="Basic and acidic residues" evidence="6">
    <location>
        <begin position="357"/>
        <end position="368"/>
    </location>
</feature>
<dbReference type="GO" id="GO:0005634">
    <property type="term" value="C:nucleus"/>
    <property type="evidence" value="ECO:0007669"/>
    <property type="project" value="UniProtKB-SubCell"/>
</dbReference>
<feature type="domain" description="MBD" evidence="7">
    <location>
        <begin position="12"/>
        <end position="82"/>
    </location>
</feature>
<name>A0AAP0C4S4_9ASPA</name>
<sequence length="588" mass="64251">MASGGAQKEKSDVEVVSVELPAPEGWIKKFTPKQGGTPRRTEVVFISPTGEEIMYRTQLDQYLRSHPGGPPSSSFDWGTGDTPRRSTRISEKVKISPETEKPRRAARSSEKMKTSEEKPKRAGRSSEKAKTLPELEKTAAGSSGSQKGTKRKKKIDDNGDEAEGEAYAADVDSPKAGDVEDAKGSKKGKKRKKNTEDDGHKTEGEGHSADVVMEETEGAKLTKGSAEESVELPVERQTAIEHELDYEAEEEKVEPTEVSLTAASDSEKATFVEKNGGAKDEDMEESEGTDHNKSKGGATDRTEEKIEENVEQPEETRDEIKQELTEKAKENADIEESEGAEHSKSEGEAGIKGVHGLLERKTTVETKESVQSASAHKSPERIEESVEVSVGQDFESRGEIERELAEKAKDTDDIEEKAEGTEHQKSTEEATGEESHGLLDVKSTNKATIEEELAVVTQVTIVENMEKHLERQIDIGHEQGASVFMEDAEILSENGGNKDVARSAQNDTFEPAKVIGENPNVAERLSFIEQQRVEVSTTKNGEASVGIREAVVLSENGEKEEDTIAGLDDFLHDFDEENTLLGSSPSNL</sequence>
<keyword evidence="3" id="KW-0238">DNA-binding</keyword>
<protein>
    <submittedName>
        <fullName evidence="8">Methyl-CpG-binding domain-containing protein 10</fullName>
    </submittedName>
</protein>
<accession>A0AAP0C4S4</accession>
<dbReference type="Gene3D" id="3.30.890.10">
    <property type="entry name" value="Methyl-cpg-binding Protein 2, Chain A"/>
    <property type="match status" value="1"/>
</dbReference>
<evidence type="ECO:0000256" key="2">
    <source>
        <dbReference type="ARBA" id="ARBA00023015"/>
    </source>
</evidence>
<keyword evidence="2" id="KW-0805">Transcription regulation</keyword>
<keyword evidence="4" id="KW-0804">Transcription</keyword>
<feature type="compositionally biased region" description="Basic and acidic residues" evidence="6">
    <location>
        <begin position="82"/>
        <end position="137"/>
    </location>
</feature>
<evidence type="ECO:0000256" key="4">
    <source>
        <dbReference type="ARBA" id="ARBA00023163"/>
    </source>
</evidence>
<evidence type="ECO:0000313" key="9">
    <source>
        <dbReference type="Proteomes" id="UP001418222"/>
    </source>
</evidence>
<evidence type="ECO:0000256" key="1">
    <source>
        <dbReference type="ARBA" id="ARBA00004123"/>
    </source>
</evidence>
<reference evidence="8 9" key="1">
    <citation type="journal article" date="2022" name="Nat. Plants">
        <title>Genomes of leafy and leafless Platanthera orchids illuminate the evolution of mycoheterotrophy.</title>
        <authorList>
            <person name="Li M.H."/>
            <person name="Liu K.W."/>
            <person name="Li Z."/>
            <person name="Lu H.C."/>
            <person name="Ye Q.L."/>
            <person name="Zhang D."/>
            <person name="Wang J.Y."/>
            <person name="Li Y.F."/>
            <person name="Zhong Z.M."/>
            <person name="Liu X."/>
            <person name="Yu X."/>
            <person name="Liu D.K."/>
            <person name="Tu X.D."/>
            <person name="Liu B."/>
            <person name="Hao Y."/>
            <person name="Liao X.Y."/>
            <person name="Jiang Y.T."/>
            <person name="Sun W.H."/>
            <person name="Chen J."/>
            <person name="Chen Y.Q."/>
            <person name="Ai Y."/>
            <person name="Zhai J.W."/>
            <person name="Wu S.S."/>
            <person name="Zhou Z."/>
            <person name="Hsiao Y.Y."/>
            <person name="Wu W.L."/>
            <person name="Chen Y.Y."/>
            <person name="Lin Y.F."/>
            <person name="Hsu J.L."/>
            <person name="Li C.Y."/>
            <person name="Wang Z.W."/>
            <person name="Zhao X."/>
            <person name="Zhong W.Y."/>
            <person name="Ma X.K."/>
            <person name="Ma L."/>
            <person name="Huang J."/>
            <person name="Chen G.Z."/>
            <person name="Huang M.Z."/>
            <person name="Huang L."/>
            <person name="Peng D.H."/>
            <person name="Luo Y.B."/>
            <person name="Zou S.Q."/>
            <person name="Chen S.P."/>
            <person name="Lan S."/>
            <person name="Tsai W.C."/>
            <person name="Van de Peer Y."/>
            <person name="Liu Z.J."/>
        </authorList>
    </citation>
    <scope>NUCLEOTIDE SEQUENCE [LARGE SCALE GENOMIC DNA]</scope>
    <source>
        <strain evidence="8">Lor287</strain>
    </source>
</reference>
<gene>
    <name evidence="8" type="primary">MBD10</name>
    <name evidence="8" type="ORF">KSP39_PZI000468</name>
</gene>
<dbReference type="Pfam" id="PF01429">
    <property type="entry name" value="MBD"/>
    <property type="match status" value="1"/>
</dbReference>
<feature type="compositionally biased region" description="Basic and acidic residues" evidence="6">
    <location>
        <begin position="288"/>
        <end position="332"/>
    </location>
</feature>
<dbReference type="Proteomes" id="UP001418222">
    <property type="component" value="Unassembled WGS sequence"/>
</dbReference>
<dbReference type="InterPro" id="IPR039622">
    <property type="entry name" value="MBD10/11"/>
</dbReference>
<comment type="caution">
    <text evidence="8">The sequence shown here is derived from an EMBL/GenBank/DDBJ whole genome shotgun (WGS) entry which is preliminary data.</text>
</comment>
<dbReference type="AlphaFoldDB" id="A0AAP0C4S4"/>
<keyword evidence="5" id="KW-0539">Nucleus</keyword>
<feature type="compositionally biased region" description="Basic and acidic residues" evidence="6">
    <location>
        <begin position="172"/>
        <end position="184"/>
    </location>
</feature>
<dbReference type="EMBL" id="JBBWWQ010000001">
    <property type="protein sequence ID" value="KAK8957754.1"/>
    <property type="molecule type" value="Genomic_DNA"/>
</dbReference>
<evidence type="ECO:0000313" key="8">
    <source>
        <dbReference type="EMBL" id="KAK8957754.1"/>
    </source>
</evidence>
<dbReference type="PANTHER" id="PTHR33729">
    <property type="entry name" value="METHYL-CPG BINDING DOMAIN CONTAINING PROTEIN, EXPRESSED"/>
    <property type="match status" value="1"/>
</dbReference>
<feature type="compositionally biased region" description="Basic and acidic residues" evidence="6">
    <location>
        <begin position="194"/>
        <end position="208"/>
    </location>
</feature>
<dbReference type="GO" id="GO:0003677">
    <property type="term" value="F:DNA binding"/>
    <property type="evidence" value="ECO:0007669"/>
    <property type="project" value="UniProtKB-KW"/>
</dbReference>
<dbReference type="PROSITE" id="PS50982">
    <property type="entry name" value="MBD"/>
    <property type="match status" value="1"/>
</dbReference>
<dbReference type="SUPFAM" id="SSF54171">
    <property type="entry name" value="DNA-binding domain"/>
    <property type="match status" value="1"/>
</dbReference>
<feature type="compositionally biased region" description="Basic and acidic residues" evidence="6">
    <location>
        <begin position="394"/>
        <end position="439"/>
    </location>
</feature>
<evidence type="ECO:0000256" key="5">
    <source>
        <dbReference type="ARBA" id="ARBA00023242"/>
    </source>
</evidence>
<dbReference type="InterPro" id="IPR016177">
    <property type="entry name" value="DNA-bd_dom_sf"/>
</dbReference>
<comment type="subcellular location">
    <subcellularLocation>
        <location evidence="1">Nucleus</location>
    </subcellularLocation>
</comment>
<proteinExistence type="predicted"/>
<feature type="compositionally biased region" description="Basic and acidic residues" evidence="6">
    <location>
        <begin position="339"/>
        <end position="349"/>
    </location>
</feature>
<keyword evidence="9" id="KW-1185">Reference proteome</keyword>
<dbReference type="PANTHER" id="PTHR33729:SF6">
    <property type="entry name" value="METHYL-CPG-BINDING DOMAIN-CONTAINING PROTEIN 11"/>
    <property type="match status" value="1"/>
</dbReference>